<evidence type="ECO:0000256" key="1">
    <source>
        <dbReference type="ARBA" id="ARBA00023172"/>
    </source>
</evidence>
<evidence type="ECO:0000313" key="3">
    <source>
        <dbReference type="EMBL" id="GAH96283.1"/>
    </source>
</evidence>
<dbReference type="EMBL" id="BARU01045756">
    <property type="protein sequence ID" value="GAH96283.1"/>
    <property type="molecule type" value="Genomic_DNA"/>
</dbReference>
<reference evidence="3" key="1">
    <citation type="journal article" date="2014" name="Front. Microbiol.">
        <title>High frequency of phylogenetically diverse reductive dehalogenase-homologous genes in deep subseafloor sedimentary metagenomes.</title>
        <authorList>
            <person name="Kawai M."/>
            <person name="Futagami T."/>
            <person name="Toyoda A."/>
            <person name="Takaki Y."/>
            <person name="Nishi S."/>
            <person name="Hori S."/>
            <person name="Arai W."/>
            <person name="Tsubouchi T."/>
            <person name="Morono Y."/>
            <person name="Uchiyama I."/>
            <person name="Ito T."/>
            <person name="Fujiyama A."/>
            <person name="Inagaki F."/>
            <person name="Takami H."/>
        </authorList>
    </citation>
    <scope>NUCLEOTIDE SEQUENCE</scope>
    <source>
        <strain evidence="3">Expedition CK06-06</strain>
    </source>
</reference>
<accession>X1LQ55</accession>
<dbReference type="Pfam" id="PF00589">
    <property type="entry name" value="Phage_integrase"/>
    <property type="match status" value="1"/>
</dbReference>
<proteinExistence type="predicted"/>
<feature type="non-terminal residue" evidence="3">
    <location>
        <position position="1"/>
    </location>
</feature>
<keyword evidence="1" id="KW-0233">DNA recombination</keyword>
<evidence type="ECO:0000259" key="2">
    <source>
        <dbReference type="PROSITE" id="PS51898"/>
    </source>
</evidence>
<dbReference type="GO" id="GO:0003677">
    <property type="term" value="F:DNA binding"/>
    <property type="evidence" value="ECO:0007669"/>
    <property type="project" value="InterPro"/>
</dbReference>
<dbReference type="Gene3D" id="1.10.443.10">
    <property type="entry name" value="Intergrase catalytic core"/>
    <property type="match status" value="1"/>
</dbReference>
<dbReference type="GO" id="GO:0006310">
    <property type="term" value="P:DNA recombination"/>
    <property type="evidence" value="ECO:0007669"/>
    <property type="project" value="UniProtKB-KW"/>
</dbReference>
<comment type="caution">
    <text evidence="3">The sequence shown here is derived from an EMBL/GenBank/DDBJ whole genome shotgun (WGS) entry which is preliminary data.</text>
</comment>
<dbReference type="AlphaFoldDB" id="X1LQ55"/>
<dbReference type="InterPro" id="IPR013762">
    <property type="entry name" value="Integrase-like_cat_sf"/>
</dbReference>
<dbReference type="SUPFAM" id="SSF56349">
    <property type="entry name" value="DNA breaking-rejoining enzymes"/>
    <property type="match status" value="1"/>
</dbReference>
<sequence>QVYRIKEGRLFTITDRRVQQIVYEVGVSAGIPLVGSKKIHPHHFRHSHCVAWVRENQTMEGLRTLQQRVGHASINTTAHYLQFAARQQEEIVKRLFTK</sequence>
<dbReference type="InterPro" id="IPR002104">
    <property type="entry name" value="Integrase_catalytic"/>
</dbReference>
<feature type="domain" description="Tyr recombinase" evidence="2">
    <location>
        <begin position="1"/>
        <end position="93"/>
    </location>
</feature>
<name>X1LQ55_9ZZZZ</name>
<dbReference type="GO" id="GO:0015074">
    <property type="term" value="P:DNA integration"/>
    <property type="evidence" value="ECO:0007669"/>
    <property type="project" value="InterPro"/>
</dbReference>
<gene>
    <name evidence="3" type="ORF">S03H2_69295</name>
</gene>
<dbReference type="PROSITE" id="PS51898">
    <property type="entry name" value="TYR_RECOMBINASE"/>
    <property type="match status" value="1"/>
</dbReference>
<dbReference type="InterPro" id="IPR011010">
    <property type="entry name" value="DNA_brk_join_enz"/>
</dbReference>
<protein>
    <recommendedName>
        <fullName evidence="2">Tyr recombinase domain-containing protein</fullName>
    </recommendedName>
</protein>
<organism evidence="3">
    <name type="scientific">marine sediment metagenome</name>
    <dbReference type="NCBI Taxonomy" id="412755"/>
    <lineage>
        <taxon>unclassified sequences</taxon>
        <taxon>metagenomes</taxon>
        <taxon>ecological metagenomes</taxon>
    </lineage>
</organism>